<comment type="caution">
    <text evidence="7">The sequence shown here is derived from an EMBL/GenBank/DDBJ whole genome shotgun (WGS) entry which is preliminary data.</text>
</comment>
<gene>
    <name evidence="7" type="ORF">GXW98_08805</name>
</gene>
<keyword evidence="4" id="KW-0198">Cysteine biosynthesis</keyword>
<dbReference type="InterPro" id="IPR017938">
    <property type="entry name" value="Riboflavin_synthase-like_b-brl"/>
</dbReference>
<dbReference type="Gene3D" id="2.40.30.10">
    <property type="entry name" value="Translation factors"/>
    <property type="match status" value="1"/>
</dbReference>
<reference evidence="7" key="1">
    <citation type="journal article" date="2020" name="Biotechnol. Biofuels">
        <title>New insights from the biogas microbiome by comprehensive genome-resolved metagenomics of nearly 1600 species originating from multiple anaerobic digesters.</title>
        <authorList>
            <person name="Campanaro S."/>
            <person name="Treu L."/>
            <person name="Rodriguez-R L.M."/>
            <person name="Kovalovszki A."/>
            <person name="Ziels R.M."/>
            <person name="Maus I."/>
            <person name="Zhu X."/>
            <person name="Kougias P.G."/>
            <person name="Basile A."/>
            <person name="Luo G."/>
            <person name="Schluter A."/>
            <person name="Konstantinidis K.T."/>
            <person name="Angelidaki I."/>
        </authorList>
    </citation>
    <scope>NUCLEOTIDE SEQUENCE</scope>
    <source>
        <strain evidence="7">AS01afH2WH_6</strain>
    </source>
</reference>
<reference evidence="7" key="2">
    <citation type="submission" date="2020-01" db="EMBL/GenBank/DDBJ databases">
        <authorList>
            <person name="Campanaro S."/>
        </authorList>
    </citation>
    <scope>NUCLEOTIDE SEQUENCE</scope>
    <source>
        <strain evidence="7">AS01afH2WH_6</strain>
    </source>
</reference>
<evidence type="ECO:0000256" key="3">
    <source>
        <dbReference type="ARBA" id="ARBA00022643"/>
    </source>
</evidence>
<dbReference type="GO" id="GO:0005829">
    <property type="term" value="C:cytosol"/>
    <property type="evidence" value="ECO:0007669"/>
    <property type="project" value="TreeGrafter"/>
</dbReference>
<keyword evidence="3" id="KW-0288">FMN</keyword>
<dbReference type="Pfam" id="PF00258">
    <property type="entry name" value="Flavodoxin_1"/>
    <property type="match status" value="1"/>
</dbReference>
<dbReference type="InterPro" id="IPR029039">
    <property type="entry name" value="Flavoprotein-like_sf"/>
</dbReference>
<evidence type="ECO:0000259" key="6">
    <source>
        <dbReference type="PROSITE" id="PS51384"/>
    </source>
</evidence>
<dbReference type="PRINTS" id="PR00369">
    <property type="entry name" value="FLAVODOXIN"/>
</dbReference>
<dbReference type="PANTHER" id="PTHR19384">
    <property type="entry name" value="NITRIC OXIDE SYNTHASE-RELATED"/>
    <property type="match status" value="1"/>
</dbReference>
<dbReference type="GO" id="GO:0019344">
    <property type="term" value="P:cysteine biosynthetic process"/>
    <property type="evidence" value="ECO:0007669"/>
    <property type="project" value="UniProtKB-KW"/>
</dbReference>
<keyword evidence="4" id="KW-0028">Amino-acid biosynthesis</keyword>
<evidence type="ECO:0000256" key="2">
    <source>
        <dbReference type="ARBA" id="ARBA00022630"/>
    </source>
</evidence>
<dbReference type="AlphaFoldDB" id="A0A971D0K7"/>
<evidence type="ECO:0000256" key="4">
    <source>
        <dbReference type="ARBA" id="ARBA00023192"/>
    </source>
</evidence>
<keyword evidence="2" id="KW-0285">Flavoprotein</keyword>
<dbReference type="Gene3D" id="3.40.50.360">
    <property type="match status" value="1"/>
</dbReference>
<evidence type="ECO:0000313" key="8">
    <source>
        <dbReference type="Proteomes" id="UP000767327"/>
    </source>
</evidence>
<dbReference type="InterPro" id="IPR023173">
    <property type="entry name" value="NADPH_Cyt_P450_Rdtase_alpha"/>
</dbReference>
<dbReference type="Gene3D" id="3.40.50.80">
    <property type="entry name" value="Nucleotide-binding domain of ferredoxin-NADP reductase (FNR) module"/>
    <property type="match status" value="1"/>
</dbReference>
<dbReference type="Pfam" id="PF00175">
    <property type="entry name" value="NAD_binding_1"/>
    <property type="match status" value="1"/>
</dbReference>
<dbReference type="InterPro" id="IPR039261">
    <property type="entry name" value="FNR_nucleotide-bd"/>
</dbReference>
<dbReference type="PROSITE" id="PS51384">
    <property type="entry name" value="FAD_FR"/>
    <property type="match status" value="1"/>
</dbReference>
<protein>
    <recommendedName>
        <fullName evidence="9">Sulfite reductase subunit alpha</fullName>
    </recommendedName>
</protein>
<evidence type="ECO:0000259" key="5">
    <source>
        <dbReference type="PROSITE" id="PS50902"/>
    </source>
</evidence>
<evidence type="ECO:0000313" key="7">
    <source>
        <dbReference type="EMBL" id="NLT80364.1"/>
    </source>
</evidence>
<proteinExistence type="predicted"/>
<dbReference type="GO" id="GO:0050660">
    <property type="term" value="F:flavin adenine dinucleotide binding"/>
    <property type="evidence" value="ECO:0007669"/>
    <property type="project" value="TreeGrafter"/>
</dbReference>
<dbReference type="Proteomes" id="UP000767327">
    <property type="component" value="Unassembled WGS sequence"/>
</dbReference>
<dbReference type="GO" id="GO:0010181">
    <property type="term" value="F:FMN binding"/>
    <property type="evidence" value="ECO:0007669"/>
    <property type="project" value="InterPro"/>
</dbReference>
<dbReference type="InterPro" id="IPR001709">
    <property type="entry name" value="Flavoprot_Pyr_Nucl_cyt_Rdtase"/>
</dbReference>
<dbReference type="SUPFAM" id="SSF63380">
    <property type="entry name" value="Riboflavin synthase domain-like"/>
    <property type="match status" value="1"/>
</dbReference>
<dbReference type="PRINTS" id="PR00371">
    <property type="entry name" value="FPNCR"/>
</dbReference>
<dbReference type="SUPFAM" id="SSF52218">
    <property type="entry name" value="Flavoproteins"/>
    <property type="match status" value="1"/>
</dbReference>
<name>A0A971D0K7_9BIFI</name>
<dbReference type="Gene3D" id="1.20.990.10">
    <property type="entry name" value="NADPH-cytochrome p450 Reductase, Chain A, domain 3"/>
    <property type="match status" value="1"/>
</dbReference>
<evidence type="ECO:0008006" key="9">
    <source>
        <dbReference type="Google" id="ProtNLM"/>
    </source>
</evidence>
<comment type="cofactor">
    <cofactor evidence="1">
        <name>FMN</name>
        <dbReference type="ChEBI" id="CHEBI:58210"/>
    </cofactor>
</comment>
<dbReference type="SUPFAM" id="SSF52343">
    <property type="entry name" value="Ferredoxin reductase-like, C-terminal NADP-linked domain"/>
    <property type="match status" value="1"/>
</dbReference>
<dbReference type="PANTHER" id="PTHR19384:SF128">
    <property type="entry name" value="NADPH OXIDOREDUCTASE A"/>
    <property type="match status" value="1"/>
</dbReference>
<accession>A0A971D0K7</accession>
<evidence type="ECO:0000256" key="1">
    <source>
        <dbReference type="ARBA" id="ARBA00001917"/>
    </source>
</evidence>
<sequence length="543" mass="60943">MGNSVVDTRRITILVASETGNSLDVGEALESSIAAFCPQLRLIEAVDYDLDELEREDILLMVTSTQGEGEPPYGAEDLYDAVVLGKREFSLRQVSFAVLGLGDSAYAENYNLMARQFDARYEQLGATRLLAHGECDFDYEETAAGWVDSVTALLRHELGAEKNEEAAVREPAASQGHTAKAVLHETGAKATLVGRELLSSPEARKHVYRVRLRLSDDADYLPGDLLAITYRNADDTVKSFIEHVFTDVDEQVSSELRHTLQNSRDITRTTPRLILRYAEVFGNERLQSEIGDDEWLRGYAARHPPYALFTDYPARIRVTPESVLEVFSAPCRRMYSISNIRESSDGLVDLTVRKVEYTFDGRRQVGECSRMLTQAPVGSTMDYAVLSNERFRLPASQSAEIVMIALGSAIAPYRAFLQERSLHHASFGRNWLIVGNKSPEEDYLYRTELEQYADSGLLRELSVAWSRFGNAPEHVQDVMIARGDMLWQLIQSGAFIYLCGHGRAAVRSIEQALRRVIEEHSSLSDAEITAYMDRLKSTNHLCY</sequence>
<feature type="domain" description="FAD-binding FR-type" evidence="6">
    <location>
        <begin position="185"/>
        <end position="394"/>
    </location>
</feature>
<dbReference type="RefSeq" id="WP_273174515.1">
    <property type="nucleotide sequence ID" value="NZ_JAAXZR010000027.1"/>
</dbReference>
<dbReference type="InterPro" id="IPR017927">
    <property type="entry name" value="FAD-bd_FR_type"/>
</dbReference>
<feature type="domain" description="Flavodoxin-like" evidence="5">
    <location>
        <begin position="11"/>
        <end position="151"/>
    </location>
</feature>
<dbReference type="PROSITE" id="PS50902">
    <property type="entry name" value="FLAVODOXIN_LIKE"/>
    <property type="match status" value="1"/>
</dbReference>
<organism evidence="7 8">
    <name type="scientific">Bifidobacterium crudilactis</name>
    <dbReference type="NCBI Taxonomy" id="327277"/>
    <lineage>
        <taxon>Bacteria</taxon>
        <taxon>Bacillati</taxon>
        <taxon>Actinomycetota</taxon>
        <taxon>Actinomycetes</taxon>
        <taxon>Bifidobacteriales</taxon>
        <taxon>Bifidobacteriaceae</taxon>
        <taxon>Bifidobacterium</taxon>
    </lineage>
</organism>
<dbReference type="EMBL" id="JAAXZR010000027">
    <property type="protein sequence ID" value="NLT80364.1"/>
    <property type="molecule type" value="Genomic_DNA"/>
</dbReference>
<dbReference type="GO" id="GO:0016491">
    <property type="term" value="F:oxidoreductase activity"/>
    <property type="evidence" value="ECO:0007669"/>
    <property type="project" value="InterPro"/>
</dbReference>
<dbReference type="InterPro" id="IPR001094">
    <property type="entry name" value="Flavdoxin-like"/>
</dbReference>
<dbReference type="InterPro" id="IPR008254">
    <property type="entry name" value="Flavodoxin/NO_synth"/>
</dbReference>
<dbReference type="InterPro" id="IPR001433">
    <property type="entry name" value="OxRdtase_FAD/NAD-bd"/>
</dbReference>